<dbReference type="SUPFAM" id="SSF51735">
    <property type="entry name" value="NAD(P)-binding Rossmann-fold domains"/>
    <property type="match status" value="1"/>
</dbReference>
<comment type="caution">
    <text evidence="4">The sequence shown here is derived from an EMBL/GenBank/DDBJ whole genome shotgun (WGS) entry which is preliminary data.</text>
</comment>
<evidence type="ECO:0000256" key="2">
    <source>
        <dbReference type="ARBA" id="ARBA00022857"/>
    </source>
</evidence>
<dbReference type="AlphaFoldDB" id="A0AA38X0T9"/>
<dbReference type="Gene3D" id="3.90.25.10">
    <property type="entry name" value="UDP-galactose 4-epimerase, domain 1"/>
    <property type="match status" value="1"/>
</dbReference>
<dbReference type="InterPro" id="IPR036291">
    <property type="entry name" value="NAD(P)-bd_dom_sf"/>
</dbReference>
<evidence type="ECO:0000259" key="3">
    <source>
        <dbReference type="Pfam" id="PF05368"/>
    </source>
</evidence>
<dbReference type="InterPro" id="IPR051164">
    <property type="entry name" value="NmrA-like_oxidored"/>
</dbReference>
<feature type="domain" description="NmrA-like" evidence="3">
    <location>
        <begin position="1"/>
        <end position="282"/>
    </location>
</feature>
<comment type="similarity">
    <text evidence="1">Belongs to the NmrA-type oxidoreductase family.</text>
</comment>
<accession>A0AA38X0T9</accession>
<dbReference type="Gene3D" id="3.40.50.720">
    <property type="entry name" value="NAD(P)-binding Rossmann-like Domain"/>
    <property type="match status" value="1"/>
</dbReference>
<reference evidence="4" key="1">
    <citation type="submission" date="2022-10" db="EMBL/GenBank/DDBJ databases">
        <title>Culturing micro-colonial fungi from biological soil crusts in the Mojave desert and describing Neophaeococcomyces mojavensis, and introducing the new genera and species Taxawa tesnikishii.</title>
        <authorList>
            <person name="Kurbessoian T."/>
            <person name="Stajich J.E."/>
        </authorList>
    </citation>
    <scope>NUCLEOTIDE SEQUENCE</scope>
    <source>
        <strain evidence="4">TK_41</strain>
    </source>
</reference>
<gene>
    <name evidence="4" type="ORF">H2200_010808</name>
</gene>
<name>A0AA38X0T9_9EURO</name>
<keyword evidence="5" id="KW-1185">Reference proteome</keyword>
<dbReference type="EMBL" id="JAPDRK010000018">
    <property type="protein sequence ID" value="KAJ9604694.1"/>
    <property type="molecule type" value="Genomic_DNA"/>
</dbReference>
<sequence>MTDLVVVVGATGTQGGSVIKALHGLPEYRIRGITRNVDKAESRQLAAQGVEMVAADLNDEASLVMAFADASSVFAVTDFYATFRATDAWTALNVEYDHGLNMARAALRIPTLKQYIWSTLPSASKISERRFFVPHFEAKARVDNFIKSQPDLLAKTTFLWVSFYVDNIKRPSFQPVFSPVLERHLVLLPISESTLFGITGDQNINIGIFVRGILSRGGICGGKHVFCNYETIPVAEYYARWAVVAGKQVHHVQISMEDFCKMMPNYGLEMGVMLQFWSAYGERSFSGEDLISAEQLGIENELVGLEEAWRQEDWSAI</sequence>
<dbReference type="GO" id="GO:0005634">
    <property type="term" value="C:nucleus"/>
    <property type="evidence" value="ECO:0007669"/>
    <property type="project" value="TreeGrafter"/>
</dbReference>
<dbReference type="Pfam" id="PF05368">
    <property type="entry name" value="NmrA"/>
    <property type="match status" value="1"/>
</dbReference>
<dbReference type="PANTHER" id="PTHR42748">
    <property type="entry name" value="NITROGEN METABOLITE REPRESSION PROTEIN NMRA FAMILY MEMBER"/>
    <property type="match status" value="1"/>
</dbReference>
<evidence type="ECO:0000313" key="5">
    <source>
        <dbReference type="Proteomes" id="UP001172673"/>
    </source>
</evidence>
<organism evidence="4 5">
    <name type="scientific">Cladophialophora chaetospira</name>
    <dbReference type="NCBI Taxonomy" id="386627"/>
    <lineage>
        <taxon>Eukaryota</taxon>
        <taxon>Fungi</taxon>
        <taxon>Dikarya</taxon>
        <taxon>Ascomycota</taxon>
        <taxon>Pezizomycotina</taxon>
        <taxon>Eurotiomycetes</taxon>
        <taxon>Chaetothyriomycetidae</taxon>
        <taxon>Chaetothyriales</taxon>
        <taxon>Herpotrichiellaceae</taxon>
        <taxon>Cladophialophora</taxon>
    </lineage>
</organism>
<evidence type="ECO:0000256" key="1">
    <source>
        <dbReference type="ARBA" id="ARBA00006328"/>
    </source>
</evidence>
<protein>
    <recommendedName>
        <fullName evidence="3">NmrA-like domain-containing protein</fullName>
    </recommendedName>
</protein>
<proteinExistence type="inferred from homology"/>
<dbReference type="InterPro" id="IPR008030">
    <property type="entry name" value="NmrA-like"/>
</dbReference>
<dbReference type="PANTHER" id="PTHR42748:SF28">
    <property type="entry name" value="NMRA-LIKE DOMAIN-CONTAINING PROTEIN"/>
    <property type="match status" value="1"/>
</dbReference>
<keyword evidence="2" id="KW-0521">NADP</keyword>
<evidence type="ECO:0000313" key="4">
    <source>
        <dbReference type="EMBL" id="KAJ9604694.1"/>
    </source>
</evidence>
<dbReference type="Proteomes" id="UP001172673">
    <property type="component" value="Unassembled WGS sequence"/>
</dbReference>